<feature type="region of interest" description="Disordered" evidence="10">
    <location>
        <begin position="1465"/>
        <end position="1519"/>
    </location>
</feature>
<evidence type="ECO:0000256" key="11">
    <source>
        <dbReference type="SAM" id="Phobius"/>
    </source>
</evidence>
<evidence type="ECO:0000313" key="14">
    <source>
        <dbReference type="WBParaSite" id="maker-uti_cns_0004802-snap-gene-0.2-mRNA-1"/>
    </source>
</evidence>
<keyword evidence="7 11" id="KW-0472">Membrane</keyword>
<name>A0A1I8H890_9PLAT</name>
<dbReference type="CDD" id="cd11304">
    <property type="entry name" value="Cadherin_repeat"/>
    <property type="match status" value="7"/>
</dbReference>
<evidence type="ECO:0000256" key="7">
    <source>
        <dbReference type="ARBA" id="ARBA00023136"/>
    </source>
</evidence>
<dbReference type="PRINTS" id="PR00205">
    <property type="entry name" value="CADHERIN"/>
</dbReference>
<feature type="domain" description="Cadherin" evidence="12">
    <location>
        <begin position="169"/>
        <end position="287"/>
    </location>
</feature>
<feature type="compositionally biased region" description="Polar residues" evidence="10">
    <location>
        <begin position="1625"/>
        <end position="1638"/>
    </location>
</feature>
<proteinExistence type="predicted"/>
<feature type="domain" description="Cadherin" evidence="12">
    <location>
        <begin position="299"/>
        <end position="392"/>
    </location>
</feature>
<keyword evidence="13" id="KW-1185">Reference proteome</keyword>
<evidence type="ECO:0000256" key="3">
    <source>
        <dbReference type="ARBA" id="ARBA00022729"/>
    </source>
</evidence>
<evidence type="ECO:0000256" key="8">
    <source>
        <dbReference type="ARBA" id="ARBA00023180"/>
    </source>
</evidence>
<feature type="transmembrane region" description="Helical" evidence="11">
    <location>
        <begin position="848"/>
        <end position="872"/>
    </location>
</feature>
<feature type="compositionally biased region" description="Basic and acidic residues" evidence="10">
    <location>
        <begin position="1231"/>
        <end position="1256"/>
    </location>
</feature>
<feature type="compositionally biased region" description="Basic and acidic residues" evidence="10">
    <location>
        <begin position="1282"/>
        <end position="1324"/>
    </location>
</feature>
<evidence type="ECO:0000256" key="2">
    <source>
        <dbReference type="ARBA" id="ARBA00022692"/>
    </source>
</evidence>
<dbReference type="PANTHER" id="PTHR24028:SF146">
    <property type="entry name" value="CADHERIN 96CB, ISOFORM D-RELATED"/>
    <property type="match status" value="1"/>
</dbReference>
<feature type="compositionally biased region" description="Low complexity" evidence="10">
    <location>
        <begin position="1485"/>
        <end position="1505"/>
    </location>
</feature>
<dbReference type="GO" id="GO:0005886">
    <property type="term" value="C:plasma membrane"/>
    <property type="evidence" value="ECO:0007669"/>
    <property type="project" value="InterPro"/>
</dbReference>
<dbReference type="InterPro" id="IPR050174">
    <property type="entry name" value="Protocadherin/Cadherin-CA"/>
</dbReference>
<evidence type="ECO:0000256" key="4">
    <source>
        <dbReference type="ARBA" id="ARBA00022737"/>
    </source>
</evidence>
<keyword evidence="4" id="KW-0677">Repeat</keyword>
<feature type="region of interest" description="Disordered" evidence="10">
    <location>
        <begin position="1075"/>
        <end position="1110"/>
    </location>
</feature>
<feature type="domain" description="Cadherin" evidence="12">
    <location>
        <begin position="510"/>
        <end position="617"/>
    </location>
</feature>
<evidence type="ECO:0000256" key="6">
    <source>
        <dbReference type="ARBA" id="ARBA00022989"/>
    </source>
</evidence>
<dbReference type="PROSITE" id="PS50268">
    <property type="entry name" value="CADHERIN_2"/>
    <property type="match status" value="7"/>
</dbReference>
<feature type="compositionally biased region" description="Pro residues" evidence="10">
    <location>
        <begin position="901"/>
        <end position="917"/>
    </location>
</feature>
<organism evidence="13 14">
    <name type="scientific">Macrostomum lignano</name>
    <dbReference type="NCBI Taxonomy" id="282301"/>
    <lineage>
        <taxon>Eukaryota</taxon>
        <taxon>Metazoa</taxon>
        <taxon>Spiralia</taxon>
        <taxon>Lophotrochozoa</taxon>
        <taxon>Platyhelminthes</taxon>
        <taxon>Rhabditophora</taxon>
        <taxon>Macrostomorpha</taxon>
        <taxon>Macrostomida</taxon>
        <taxon>Macrostomidae</taxon>
        <taxon>Macrostomum</taxon>
    </lineage>
</organism>
<dbReference type="PROSITE" id="PS00232">
    <property type="entry name" value="CADHERIN_1"/>
    <property type="match status" value="3"/>
</dbReference>
<dbReference type="SMART" id="SM00112">
    <property type="entry name" value="CA"/>
    <property type="match status" value="7"/>
</dbReference>
<dbReference type="GO" id="GO:0005509">
    <property type="term" value="F:calcium ion binding"/>
    <property type="evidence" value="ECO:0007669"/>
    <property type="project" value="UniProtKB-UniRule"/>
</dbReference>
<feature type="domain" description="Cadherin" evidence="12">
    <location>
        <begin position="731"/>
        <end position="841"/>
    </location>
</feature>
<dbReference type="InterPro" id="IPR020894">
    <property type="entry name" value="Cadherin_CS"/>
</dbReference>
<evidence type="ECO:0000256" key="10">
    <source>
        <dbReference type="SAM" id="MobiDB-lite"/>
    </source>
</evidence>
<keyword evidence="5 9" id="KW-0106">Calcium</keyword>
<keyword evidence="3" id="KW-0732">Signal</keyword>
<evidence type="ECO:0000256" key="5">
    <source>
        <dbReference type="ARBA" id="ARBA00022837"/>
    </source>
</evidence>
<feature type="domain" description="Cadherin" evidence="12">
    <location>
        <begin position="618"/>
        <end position="727"/>
    </location>
</feature>
<evidence type="ECO:0000256" key="1">
    <source>
        <dbReference type="ARBA" id="ARBA00004167"/>
    </source>
</evidence>
<sequence length="1645" mass="178716">MRGFRMLPVAALRVVMQPLSIMKQLCIAISIAATFSAASAKTGRVELRHSFVEELPVGSRVADLRRLLREQAGRADADSPELEFTTLSDAGGLLSVDPASGAVEIRSRIDRESICSLVDTCCPSASSQDCRLSPTVGLLDSRLPAGNFRDIIQLELDVIDVNDNAPRWTMARLQLEMAEHTQPGERISLQLAEDPDRAPDNTTSSYSLLSASQPGAFRVAYERRSGGRDPTAAAPHVWLEVLADLDRETRPNHELVIAAVDGAARPLTGSVTVSVQLIDINDNAPVFKRRYDEGPDTVVPESLPPGSELLRVEATDRDQSDSLSYRFSVSASQAVLNDFKIDAKTGVISVQQLDYEIRREYSIPVTVSDGKHPVETTVKVRVQNVNDNPPVITVKSVQPDAAPTDALQILEKSPPGSLIATADVKDADDKGMEQRLDCSVQPPGQFDIRPLYESAKHQFKIVSSVSFDREIRASYSAEIVCRDGGSPSQEGRHRLRIDVTDVNDNPPTFAATSVRASLAENSGAGAFVAQLHADDPDEGANGRVRYSIAPTSAADFNVDAYNGTVTARRSFDREKVDVLNAFVFAEDSPRTGGREALTATASLVVEIADLNDCRPQLNRRRYDLAVEEGAAAGARLGSATAVDCDVEPRHRNVSFRLEPDDSSGGGLVELFRVSPDGGVFTTGAGELDREQRDSHSFLLVADDGAGLADTAQVSVSVLDRNDNRPRWMFPGESGRTLNISQHRPVGSPIAHLHAIDADYGDNGTVVYSLLAPQPYDNLFVVSRDGVLSLGRPVDPKRDLSTVHRLVLNASDRGRPRPLNSIETMEIRILEQPDSAFGGPSARTSESNLVIIVAMVTVTLAVSLVLIGAIFCLRCRTCGGRRRRRRGKVNRQQQQEQQQLPLTPPPSPPPPMPPPPLLLGPSAGDYSPNCGYHCDSAVRPDPMADSRYQVQLPLSPLDSEATRCPFPIFLRYQFVPLSNLAAILLQGKILLDDAESLDSGKGCSSDNGSRSMKAAKADFHATLGIDGKHLRAAQHHQYQPLPPPPLSHQAPPQYQSVQQQQPVLSTFRYSVSHDPMATMPRRQHPDSGRPPAAVHFQQHSHDSSTSTGRRQGAVVTFSAGPTEASSMRLLPSNKQQVSTAAADGRNSRSQNSSFVYTRPESKATKIDSDVTQSTEAFTADLKTDTDVTQSTEAFTADLKTDTDVTQSTEAFTADLKTDTDVTRSIEASTEATKTDTEVTRSIEASTADKKTDRDVTRSIEASTEATKTDTDVTRSIEASTEATKTDTDVTRSIEASTADKKTDRDVTRSIEASTADKKTDRDVTRSIEASTEATKTDTDVTRSIEASTEATKTDTEVTRSIEASTADKKTDRDTDTEVTRSIEASTADEKTDTEVTRSIEASTADEKTDTEVTRSIEASTEATKTDTEVTRSIEASTADLKTDTASEKQNEYFTSPVGKMAVEDDKTVPTSDAIVDRSRNKSTSKPLTNSTNSTITPITPPLTNSTASARSSTVSPGRRSSIFSSQFEGTFSERPDPSNSSEFLQEFLPTTIRPKLKVTLTASLAGWLSAATAMVLLIGFGIWAWHSWHYRAYTSPLRRLLRRTPLHQLPRYSSCNVIDNPVRLDQPNSRRPSGRSYQQAAEADGD</sequence>
<dbReference type="FunFam" id="2.60.40.60:FF:000033">
    <property type="entry name" value="FAT atypical cadherin 1"/>
    <property type="match status" value="1"/>
</dbReference>
<dbReference type="Pfam" id="PF00028">
    <property type="entry name" value="Cadherin"/>
    <property type="match status" value="5"/>
</dbReference>
<dbReference type="WBParaSite" id="maker-uti_cns_0004802-snap-gene-0.2-mRNA-1">
    <property type="protein sequence ID" value="maker-uti_cns_0004802-snap-gene-0.2-mRNA-1"/>
    <property type="gene ID" value="maker-uti_cns_0004802-snap-gene-0.2"/>
</dbReference>
<feature type="compositionally biased region" description="Basic and acidic residues" evidence="10">
    <location>
        <begin position="1350"/>
        <end position="1379"/>
    </location>
</feature>
<accession>A0A1I8H890</accession>
<feature type="region of interest" description="Disordered" evidence="10">
    <location>
        <begin position="1130"/>
        <end position="1155"/>
    </location>
</feature>
<feature type="compositionally biased region" description="Low complexity" evidence="10">
    <location>
        <begin position="1046"/>
        <end position="1059"/>
    </location>
</feature>
<feature type="domain" description="Cadherin" evidence="12">
    <location>
        <begin position="53"/>
        <end position="168"/>
    </location>
</feature>
<feature type="transmembrane region" description="Helical" evidence="11">
    <location>
        <begin position="1563"/>
        <end position="1584"/>
    </location>
</feature>
<dbReference type="Gene3D" id="2.60.40.60">
    <property type="entry name" value="Cadherins"/>
    <property type="match status" value="7"/>
</dbReference>
<dbReference type="SUPFAM" id="SSF49313">
    <property type="entry name" value="Cadherin-like"/>
    <property type="match status" value="6"/>
</dbReference>
<feature type="region of interest" description="Disordered" evidence="10">
    <location>
        <begin position="1036"/>
        <end position="1059"/>
    </location>
</feature>
<feature type="compositionally biased region" description="Low complexity" evidence="10">
    <location>
        <begin position="891"/>
        <end position="900"/>
    </location>
</feature>
<feature type="region of interest" description="Disordered" evidence="10">
    <location>
        <begin position="882"/>
        <end position="919"/>
    </location>
</feature>
<feature type="compositionally biased region" description="Basic and acidic residues" evidence="10">
    <location>
        <begin position="1403"/>
        <end position="1413"/>
    </location>
</feature>
<feature type="region of interest" description="Disordered" evidence="10">
    <location>
        <begin position="1226"/>
        <end position="1430"/>
    </location>
</feature>
<evidence type="ECO:0000313" key="13">
    <source>
        <dbReference type="Proteomes" id="UP000095280"/>
    </source>
</evidence>
<dbReference type="FunFam" id="2.60.40.60:FF:000092">
    <property type="entry name" value="Protocadherin 8"/>
    <property type="match status" value="1"/>
</dbReference>
<feature type="region of interest" description="Disordered" evidence="10">
    <location>
        <begin position="1622"/>
        <end position="1645"/>
    </location>
</feature>
<feature type="compositionally biased region" description="Basic and acidic residues" evidence="10">
    <location>
        <begin position="1386"/>
        <end position="1396"/>
    </location>
</feature>
<protein>
    <submittedName>
        <fullName evidence="14">Protocadherin-16</fullName>
    </submittedName>
</protein>
<reference evidence="14" key="1">
    <citation type="submission" date="2016-11" db="UniProtKB">
        <authorList>
            <consortium name="WormBaseParasite"/>
        </authorList>
    </citation>
    <scope>IDENTIFICATION</scope>
</reference>
<dbReference type="InterPro" id="IPR015919">
    <property type="entry name" value="Cadherin-like_sf"/>
</dbReference>
<keyword evidence="6 11" id="KW-1133">Transmembrane helix</keyword>
<comment type="subcellular location">
    <subcellularLocation>
        <location evidence="1">Membrane</location>
        <topology evidence="1">Single-pass membrane protein</topology>
    </subcellularLocation>
</comment>
<evidence type="ECO:0000256" key="9">
    <source>
        <dbReference type="PROSITE-ProRule" id="PRU00043"/>
    </source>
</evidence>
<dbReference type="InterPro" id="IPR002126">
    <property type="entry name" value="Cadherin-like_dom"/>
</dbReference>
<dbReference type="GO" id="GO:0007156">
    <property type="term" value="P:homophilic cell adhesion via plasma membrane adhesion molecules"/>
    <property type="evidence" value="ECO:0007669"/>
    <property type="project" value="InterPro"/>
</dbReference>
<feature type="domain" description="Cadherin" evidence="12">
    <location>
        <begin position="401"/>
        <end position="509"/>
    </location>
</feature>
<keyword evidence="8" id="KW-0325">Glycoprotein</keyword>
<dbReference type="Proteomes" id="UP000095280">
    <property type="component" value="Unplaced"/>
</dbReference>
<keyword evidence="2 11" id="KW-0812">Transmembrane</keyword>
<evidence type="ECO:0000259" key="12">
    <source>
        <dbReference type="PROSITE" id="PS50268"/>
    </source>
</evidence>
<dbReference type="PANTHER" id="PTHR24028">
    <property type="entry name" value="CADHERIN-87A"/>
    <property type="match status" value="1"/>
</dbReference>